<accession>A0AAV7C873</accession>
<reference evidence="11" key="1">
    <citation type="thesis" date="2020" institute="ProQuest LLC" country="789 East Eisenhower Parkway, Ann Arbor, MI, USA">
        <title>Comparative Genomics and Chromosome Evolution.</title>
        <authorList>
            <person name="Mudd A.B."/>
        </authorList>
    </citation>
    <scope>NUCLEOTIDE SEQUENCE</scope>
    <source>
        <strain evidence="11">237g6f4</strain>
        <tissue evidence="11">Blood</tissue>
    </source>
</reference>
<evidence type="ECO:0000259" key="10">
    <source>
        <dbReference type="Pfam" id="PF07732"/>
    </source>
</evidence>
<dbReference type="InterPro" id="IPR045087">
    <property type="entry name" value="Cu-oxidase_fam"/>
</dbReference>
<dbReference type="GO" id="GO:0016491">
    <property type="term" value="F:oxidoreductase activity"/>
    <property type="evidence" value="ECO:0007669"/>
    <property type="project" value="UniProtKB-KW"/>
</dbReference>
<dbReference type="InterPro" id="IPR008972">
    <property type="entry name" value="Cupredoxin"/>
</dbReference>
<evidence type="ECO:0000256" key="6">
    <source>
        <dbReference type="ARBA" id="ARBA00023157"/>
    </source>
</evidence>
<evidence type="ECO:0000313" key="12">
    <source>
        <dbReference type="Proteomes" id="UP000824782"/>
    </source>
</evidence>
<keyword evidence="5" id="KW-0560">Oxidoreductase</keyword>
<evidence type="ECO:0000256" key="7">
    <source>
        <dbReference type="ARBA" id="ARBA00023180"/>
    </source>
</evidence>
<comment type="similarity">
    <text evidence="1">Belongs to the multicopper oxidase family.</text>
</comment>
<dbReference type="FunFam" id="2.60.40.420:FF:000009">
    <property type="entry name" value="Ceruloplasmin"/>
    <property type="match status" value="1"/>
</dbReference>
<dbReference type="Pfam" id="PF07732">
    <property type="entry name" value="Cu-oxidase_3"/>
    <property type="match status" value="1"/>
</dbReference>
<keyword evidence="2" id="KW-0479">Metal-binding</keyword>
<feature type="domain" description="Plastocyanin-like" evidence="10">
    <location>
        <begin position="94"/>
        <end position="203"/>
    </location>
</feature>
<dbReference type="SUPFAM" id="SSF49503">
    <property type="entry name" value="Cupredoxins"/>
    <property type="match status" value="2"/>
</dbReference>
<protein>
    <recommendedName>
        <fullName evidence="10">Plastocyanin-like domain-containing protein</fullName>
    </recommendedName>
</protein>
<dbReference type="Proteomes" id="UP000824782">
    <property type="component" value="Unassembled WGS sequence"/>
</dbReference>
<evidence type="ECO:0000256" key="1">
    <source>
        <dbReference type="ARBA" id="ARBA00010609"/>
    </source>
</evidence>
<name>A0AAV7C873_ENGPU</name>
<feature type="chain" id="PRO_5043653009" description="Plastocyanin-like domain-containing protein" evidence="9">
    <location>
        <begin position="20"/>
        <end position="344"/>
    </location>
</feature>
<organism evidence="11 12">
    <name type="scientific">Engystomops pustulosus</name>
    <name type="common">Tungara frog</name>
    <name type="synonym">Physalaemus pustulosus</name>
    <dbReference type="NCBI Taxonomy" id="76066"/>
    <lineage>
        <taxon>Eukaryota</taxon>
        <taxon>Metazoa</taxon>
        <taxon>Chordata</taxon>
        <taxon>Craniata</taxon>
        <taxon>Vertebrata</taxon>
        <taxon>Euteleostomi</taxon>
        <taxon>Amphibia</taxon>
        <taxon>Batrachia</taxon>
        <taxon>Anura</taxon>
        <taxon>Neobatrachia</taxon>
        <taxon>Hyloidea</taxon>
        <taxon>Leptodactylidae</taxon>
        <taxon>Leiuperinae</taxon>
        <taxon>Engystomops</taxon>
    </lineage>
</organism>
<evidence type="ECO:0000256" key="3">
    <source>
        <dbReference type="ARBA" id="ARBA00022729"/>
    </source>
</evidence>
<dbReference type="PANTHER" id="PTHR11709">
    <property type="entry name" value="MULTI-COPPER OXIDASE"/>
    <property type="match status" value="1"/>
</dbReference>
<evidence type="ECO:0000256" key="9">
    <source>
        <dbReference type="SAM" id="SignalP"/>
    </source>
</evidence>
<dbReference type="PANTHER" id="PTHR11709:SF504">
    <property type="entry name" value="PLASTOCYANIN-LIKE DOMAIN-CONTAINING PROTEIN"/>
    <property type="match status" value="1"/>
</dbReference>
<evidence type="ECO:0000256" key="8">
    <source>
        <dbReference type="SAM" id="MobiDB-lite"/>
    </source>
</evidence>
<dbReference type="GO" id="GO:0006826">
    <property type="term" value="P:iron ion transport"/>
    <property type="evidence" value="ECO:0007669"/>
    <property type="project" value="TreeGrafter"/>
</dbReference>
<evidence type="ECO:0000313" key="11">
    <source>
        <dbReference type="EMBL" id="KAG8580851.1"/>
    </source>
</evidence>
<feature type="signal peptide" evidence="9">
    <location>
        <begin position="1"/>
        <end position="19"/>
    </location>
</feature>
<keyword evidence="12" id="KW-1185">Reference proteome</keyword>
<dbReference type="GO" id="GO:0005507">
    <property type="term" value="F:copper ion binding"/>
    <property type="evidence" value="ECO:0007669"/>
    <property type="project" value="InterPro"/>
</dbReference>
<keyword evidence="4" id="KW-0677">Repeat</keyword>
<comment type="caution">
    <text evidence="11">The sequence shown here is derived from an EMBL/GenBank/DDBJ whole genome shotgun (WGS) entry which is preliminary data.</text>
</comment>
<evidence type="ECO:0000256" key="4">
    <source>
        <dbReference type="ARBA" id="ARBA00022737"/>
    </source>
</evidence>
<dbReference type="AlphaFoldDB" id="A0AAV7C873"/>
<dbReference type="GO" id="GO:0005886">
    <property type="term" value="C:plasma membrane"/>
    <property type="evidence" value="ECO:0007669"/>
    <property type="project" value="TreeGrafter"/>
</dbReference>
<keyword evidence="3 9" id="KW-0732">Signal</keyword>
<evidence type="ECO:0000256" key="2">
    <source>
        <dbReference type="ARBA" id="ARBA00022723"/>
    </source>
</evidence>
<evidence type="ECO:0000256" key="5">
    <source>
        <dbReference type="ARBA" id="ARBA00023002"/>
    </source>
</evidence>
<keyword evidence="6" id="KW-1015">Disulfide bond</keyword>
<dbReference type="Gene3D" id="2.60.40.420">
    <property type="entry name" value="Cupredoxins - blue copper proteins"/>
    <property type="match status" value="1"/>
</dbReference>
<keyword evidence="7" id="KW-0325">Glycoprotein</keyword>
<gene>
    <name evidence="11" type="ORF">GDO81_007443</name>
</gene>
<proteinExistence type="inferred from homology"/>
<feature type="region of interest" description="Disordered" evidence="8">
    <location>
        <begin position="132"/>
        <end position="151"/>
    </location>
</feature>
<dbReference type="InterPro" id="IPR011707">
    <property type="entry name" value="Cu-oxidase-like_N"/>
</dbReference>
<sequence>MNLLGTCLLCLCCIGDVVGEDRIFYLGIREKEWNYNPGGMNIISGKPIDEDEQAKMYLQPGPNRIGNINMKAIYVQYTDDTYTVEIKQPAWQGLMGPIMRAEVGDTYIVHVRNFASRNYSCHPHGVDYNKKNEGALYPDNTSGNDKEDDGIPPNGSYTYHWRVVPDQGPSAEDNDCVVRLYHSHVNAPKDIGSGLIGALIICKEGVLSKTTQKKEFVLLFSLIDENLSWYLDHNINTYCSDPGSVDKEDEDFMESNKKPSINGFMYGTLPGLCMCDNTEVTWYMVGIGNEEDIHTPHFHGNVVTYQYSRVDTVSLFSASMIQVTMTPCNPGKWLLSCQVNDHYE</sequence>
<feature type="non-terminal residue" evidence="11">
    <location>
        <position position="344"/>
    </location>
</feature>
<dbReference type="EMBL" id="WNYA01000003">
    <property type="protein sequence ID" value="KAG8580851.1"/>
    <property type="molecule type" value="Genomic_DNA"/>
</dbReference>